<dbReference type="UniPathway" id="UPA00378"/>
<dbReference type="GO" id="GO:0018279">
    <property type="term" value="P:protein N-linked glycosylation via asparagine"/>
    <property type="evidence" value="ECO:0007669"/>
    <property type="project" value="TreeGrafter"/>
</dbReference>
<evidence type="ECO:0000256" key="10">
    <source>
        <dbReference type="RuleBase" id="RU361143"/>
    </source>
</evidence>
<dbReference type="EMBL" id="CP014586">
    <property type="protein sequence ID" value="ANZ76351.1"/>
    <property type="molecule type" value="Genomic_DNA"/>
</dbReference>
<keyword evidence="8 10" id="KW-1133">Transmembrane helix</keyword>
<accession>A0A1B2JEP2</accession>
<evidence type="ECO:0000256" key="5">
    <source>
        <dbReference type="ARBA" id="ARBA00022692"/>
    </source>
</evidence>
<keyword evidence="5 10" id="KW-0812">Transmembrane</keyword>
<evidence type="ECO:0000256" key="9">
    <source>
        <dbReference type="ARBA" id="ARBA00023136"/>
    </source>
</evidence>
<evidence type="ECO:0000256" key="2">
    <source>
        <dbReference type="ARBA" id="ARBA00004115"/>
    </source>
</evidence>
<dbReference type="Proteomes" id="UP000094565">
    <property type="component" value="Chromosome 3"/>
</dbReference>
<keyword evidence="7 10" id="KW-0256">Endoplasmic reticulum</keyword>
<comment type="subcellular location">
    <subcellularLocation>
        <location evidence="2 10">Endoplasmic reticulum membrane</location>
        <topology evidence="2 10">Single-pass type I membrane protein</topology>
    </subcellularLocation>
</comment>
<dbReference type="Pfam" id="PF04597">
    <property type="entry name" value="Ribophorin_I"/>
    <property type="match status" value="1"/>
</dbReference>
<dbReference type="GO" id="GO:0008250">
    <property type="term" value="C:oligosaccharyltransferase complex"/>
    <property type="evidence" value="ECO:0007669"/>
    <property type="project" value="UniProtKB-UniRule"/>
</dbReference>
<comment type="subunit">
    <text evidence="10">Component of the oligosaccharyltransferase (OST) complex.</text>
</comment>
<gene>
    <name evidence="11" type="primary">OST1</name>
    <name evidence="11" type="ORF">ATY40_BA7503798</name>
</gene>
<comment type="pathway">
    <text evidence="3 10">Protein modification; protein glycosylation.</text>
</comment>
<evidence type="ECO:0000256" key="4">
    <source>
        <dbReference type="ARBA" id="ARBA00008905"/>
    </source>
</evidence>
<comment type="similarity">
    <text evidence="4 10">Belongs to the OST1 family.</text>
</comment>
<dbReference type="AlphaFoldDB" id="A0A1B2JEP2"/>
<evidence type="ECO:0000313" key="11">
    <source>
        <dbReference type="EMBL" id="ANZ76351.1"/>
    </source>
</evidence>
<evidence type="ECO:0000256" key="1">
    <source>
        <dbReference type="ARBA" id="ARBA00002791"/>
    </source>
</evidence>
<feature type="chain" id="PRO_5008446316" description="Dolichyl-diphosphooligosaccharide--protein glycosyltransferase subunit 1" evidence="10">
    <location>
        <begin position="17"/>
        <end position="463"/>
    </location>
</feature>
<evidence type="ECO:0000256" key="6">
    <source>
        <dbReference type="ARBA" id="ARBA00022729"/>
    </source>
</evidence>
<protein>
    <recommendedName>
        <fullName evidence="10">Dolichyl-diphosphooligosaccharide--protein glycosyltransferase subunit 1</fullName>
    </recommendedName>
</protein>
<reference evidence="11 12" key="1">
    <citation type="submission" date="2016-02" db="EMBL/GenBank/DDBJ databases">
        <title>Comparative genomic and transcriptomic foundation for Pichia pastoris.</title>
        <authorList>
            <person name="Love K.R."/>
            <person name="Shah K.A."/>
            <person name="Whittaker C.A."/>
            <person name="Wu J."/>
            <person name="Bartlett M.C."/>
            <person name="Ma D."/>
            <person name="Leeson R.L."/>
            <person name="Priest M."/>
            <person name="Young S.K."/>
            <person name="Love J.C."/>
        </authorList>
    </citation>
    <scope>NUCLEOTIDE SEQUENCE [LARGE SCALE GENOMIC DNA]</scope>
    <source>
        <strain evidence="11 12">ATCC 28485</strain>
    </source>
</reference>
<name>A0A1B2JEP2_PICPA</name>
<dbReference type="PANTHER" id="PTHR21049:SF0">
    <property type="entry name" value="DOLICHYL-DIPHOSPHOOLIGOSACCHARIDE--PROTEIN GLYCOSYLTRANSFERASE SUBUNIT 1"/>
    <property type="match status" value="1"/>
</dbReference>
<evidence type="ECO:0000256" key="3">
    <source>
        <dbReference type="ARBA" id="ARBA00004922"/>
    </source>
</evidence>
<feature type="transmembrane region" description="Helical" evidence="10">
    <location>
        <begin position="437"/>
        <end position="454"/>
    </location>
</feature>
<evidence type="ECO:0000256" key="8">
    <source>
        <dbReference type="ARBA" id="ARBA00022989"/>
    </source>
</evidence>
<keyword evidence="9 10" id="KW-0472">Membrane</keyword>
<sequence length="463" mass="52327">MKFISILFLLIGSVFGEIINTWENIDYVKVVDLSKSFVKERHIIKAINTGNEPASTYYFAVPKNVSDSIAFSFASTMDASKNEVPMDSYIDEIEGGVYSVIQLPFPIAPKSRVSFAVSLVITNQLEPFPRKQAIGDIQNIVVTTNKAPYSAYPTKSYKIRFQGPSSAKEVKTIGATDSFGWELKPLDGGFTYDVKDESFAPYTESPVSLVYERNLPLPYVKDLRRDLWLSPRLNTLQVEEHYDYSNKAAELISGFSRADWMNKRMSTKSSPAITAIHFPLYKGVEIKDIYFTDLVGNVSTSLVMENNLIIKPRFPIFGNWNYNFTVGWTHKLSDFLREDAEDKDEYILEVPLIGGSTDVVYEKVELSFYLPEGAEFISVESPLANTDYSISEVYSYLDIFGSHTKVTLKFENLVVDLRNVKVGLKYRYTLAAYLRKPIYIGLSILVAVLSYLGITKIDLSLSK</sequence>
<evidence type="ECO:0000313" key="12">
    <source>
        <dbReference type="Proteomes" id="UP000094565"/>
    </source>
</evidence>
<organism evidence="11 12">
    <name type="scientific">Komagataella pastoris</name>
    <name type="common">Yeast</name>
    <name type="synonym">Pichia pastoris</name>
    <dbReference type="NCBI Taxonomy" id="4922"/>
    <lineage>
        <taxon>Eukaryota</taxon>
        <taxon>Fungi</taxon>
        <taxon>Dikarya</taxon>
        <taxon>Ascomycota</taxon>
        <taxon>Saccharomycotina</taxon>
        <taxon>Pichiomycetes</taxon>
        <taxon>Pichiales</taxon>
        <taxon>Pichiaceae</taxon>
        <taxon>Komagataella</taxon>
    </lineage>
</organism>
<dbReference type="PANTHER" id="PTHR21049">
    <property type="entry name" value="RIBOPHORIN I"/>
    <property type="match status" value="1"/>
</dbReference>
<proteinExistence type="inferred from homology"/>
<dbReference type="OrthoDB" id="310030at2759"/>
<feature type="signal peptide" evidence="10">
    <location>
        <begin position="1"/>
        <end position="16"/>
    </location>
</feature>
<keyword evidence="6 10" id="KW-0732">Signal</keyword>
<evidence type="ECO:0000256" key="7">
    <source>
        <dbReference type="ARBA" id="ARBA00022824"/>
    </source>
</evidence>
<comment type="function">
    <text evidence="1 10">Subunit of the oligosaccharyl transferase (OST) complex that catalyzes the initial transfer of a defined glycan (Glc(3)Man(9)GlcNAc(2) in eukaryotes) from the lipid carrier dolichol-pyrophosphate to an asparagine residue within an Asn-X-Ser/Thr consensus motif in nascent polypeptide chains, the first step in protein N-glycosylation. N-glycosylation occurs cotranslationally and the complex associates with the Sec61 complex at the channel-forming translocon complex that mediates protein translocation across the endoplasmic reticulum (ER). All subunits are required for a maximal enzyme activity.</text>
</comment>
<dbReference type="InterPro" id="IPR007676">
    <property type="entry name" value="Ribophorin_I"/>
</dbReference>
<keyword evidence="12" id="KW-1185">Reference proteome</keyword>